<dbReference type="FunFam" id="3.30.420.10:FF:000063">
    <property type="entry name" value="Retrovirus-related Pol polyprotein from transposon 297-like Protein"/>
    <property type="match status" value="1"/>
</dbReference>
<organism evidence="2 3">
    <name type="scientific">Paramuricea clavata</name>
    <name type="common">Red gorgonian</name>
    <name type="synonym">Violescent sea-whip</name>
    <dbReference type="NCBI Taxonomy" id="317549"/>
    <lineage>
        <taxon>Eukaryota</taxon>
        <taxon>Metazoa</taxon>
        <taxon>Cnidaria</taxon>
        <taxon>Anthozoa</taxon>
        <taxon>Octocorallia</taxon>
        <taxon>Malacalcyonacea</taxon>
        <taxon>Plexauridae</taxon>
        <taxon>Paramuricea</taxon>
    </lineage>
</organism>
<feature type="compositionally biased region" description="Low complexity" evidence="1">
    <location>
        <begin position="467"/>
        <end position="476"/>
    </location>
</feature>
<accession>A0A6S7FNR8</accession>
<dbReference type="PROSITE" id="PS50994">
    <property type="entry name" value="INTEGRASE"/>
    <property type="match status" value="1"/>
</dbReference>
<dbReference type="Pfam" id="PF00665">
    <property type="entry name" value="rve"/>
    <property type="match status" value="1"/>
</dbReference>
<feature type="compositionally biased region" description="Acidic residues" evidence="1">
    <location>
        <begin position="428"/>
        <end position="441"/>
    </location>
</feature>
<dbReference type="InterPro" id="IPR001584">
    <property type="entry name" value="Integrase_cat-core"/>
</dbReference>
<dbReference type="SUPFAM" id="SSF53098">
    <property type="entry name" value="Ribonuclease H-like"/>
    <property type="match status" value="1"/>
</dbReference>
<dbReference type="InterPro" id="IPR021109">
    <property type="entry name" value="Peptidase_aspartic_dom_sf"/>
</dbReference>
<feature type="compositionally biased region" description="Basic and acidic residues" evidence="1">
    <location>
        <begin position="372"/>
        <end position="382"/>
    </location>
</feature>
<dbReference type="PANTHER" id="PTHR37984:SF8">
    <property type="entry name" value="CCHC-TYPE DOMAIN-CONTAINING PROTEIN"/>
    <property type="match status" value="1"/>
</dbReference>
<dbReference type="GO" id="GO:0003676">
    <property type="term" value="F:nucleic acid binding"/>
    <property type="evidence" value="ECO:0007669"/>
    <property type="project" value="InterPro"/>
</dbReference>
<dbReference type="Gene3D" id="2.40.70.10">
    <property type="entry name" value="Acid Proteases"/>
    <property type="match status" value="1"/>
</dbReference>
<feature type="region of interest" description="Disordered" evidence="1">
    <location>
        <begin position="421"/>
        <end position="484"/>
    </location>
</feature>
<dbReference type="AlphaFoldDB" id="A0A6S7FNR8"/>
<feature type="region of interest" description="Disordered" evidence="1">
    <location>
        <begin position="356"/>
        <end position="382"/>
    </location>
</feature>
<evidence type="ECO:0000256" key="1">
    <source>
        <dbReference type="SAM" id="MobiDB-lite"/>
    </source>
</evidence>
<keyword evidence="3" id="KW-1185">Reference proteome</keyword>
<dbReference type="PANTHER" id="PTHR37984">
    <property type="entry name" value="PROTEIN CBG26694"/>
    <property type="match status" value="1"/>
</dbReference>
<feature type="compositionally biased region" description="Low complexity" evidence="1">
    <location>
        <begin position="356"/>
        <end position="365"/>
    </location>
</feature>
<comment type="caution">
    <text evidence="2">The sequence shown here is derived from an EMBL/GenBank/DDBJ whole genome shotgun (WGS) entry which is preliminary data.</text>
</comment>
<gene>
    <name evidence="2" type="ORF">PACLA_8A013189</name>
</gene>
<dbReference type="OrthoDB" id="5868531at2759"/>
<feature type="region of interest" description="Disordered" evidence="1">
    <location>
        <begin position="568"/>
        <end position="601"/>
    </location>
</feature>
<protein>
    <submittedName>
        <fullName evidence="2">Retrovirus-related Pol poly from transposon</fullName>
    </submittedName>
</protein>
<dbReference type="Pfam" id="PF17921">
    <property type="entry name" value="Integrase_H2C2"/>
    <property type="match status" value="1"/>
</dbReference>
<dbReference type="EMBL" id="CACRXK020000399">
    <property type="protein sequence ID" value="CAB3981534.1"/>
    <property type="molecule type" value="Genomic_DNA"/>
</dbReference>
<feature type="compositionally biased region" description="Basic and acidic residues" evidence="1">
    <location>
        <begin position="571"/>
        <end position="588"/>
    </location>
</feature>
<dbReference type="InterPro" id="IPR008737">
    <property type="entry name" value="DUF1758"/>
</dbReference>
<name>A0A6S7FNR8_PARCT</name>
<dbReference type="Gene3D" id="3.30.420.10">
    <property type="entry name" value="Ribonuclease H-like superfamily/Ribonuclease H"/>
    <property type="match status" value="1"/>
</dbReference>
<dbReference type="InterPro" id="IPR012337">
    <property type="entry name" value="RNaseH-like_sf"/>
</dbReference>
<dbReference type="FunFam" id="1.10.340.70:FF:000003">
    <property type="entry name" value="Protein CBG25708"/>
    <property type="match status" value="1"/>
</dbReference>
<dbReference type="Pfam" id="PF05585">
    <property type="entry name" value="DUF1758"/>
    <property type="match status" value="1"/>
</dbReference>
<dbReference type="Gene3D" id="1.10.340.70">
    <property type="match status" value="1"/>
</dbReference>
<dbReference type="InterPro" id="IPR036397">
    <property type="entry name" value="RNaseH_sf"/>
</dbReference>
<proteinExistence type="predicted"/>
<dbReference type="GO" id="GO:0015074">
    <property type="term" value="P:DNA integration"/>
    <property type="evidence" value="ECO:0007669"/>
    <property type="project" value="InterPro"/>
</dbReference>
<dbReference type="InterPro" id="IPR050951">
    <property type="entry name" value="Retrovirus_Pol_polyprotein"/>
</dbReference>
<sequence>MMIRLHQYDLTIVYKKGSEMLLADTLSRHHLDNSTDEARSVDSDLDQVDSLEEINEILNCETTTIFQDHTTKDQDLQQVKSFIQSGWPESSKDLSPAITPYFHLRDELTTHEGLVFRGDRVVIPKSLRKQVLNELHAAHQGIASTSRRARETVYWPHLNQELKDHISHCITCDTFNSKQPKEPLIPHEIPKRAWAKIGCDIFEFEKKSYLVTVDYYSNFFEVDRLEKLTSLAVIKKLKPHFARFGIPNTLVTDNGPQFISDDFRDFSMKYQFENITTSPYHHQSNGKAESAVKQAKRIIRTCKSSNDDIYLALLAHRNTPQTTHETSPAQRLFNRRTKTLLPVSEKLLQPKINPQANKRIQQRQQLQKKYHDRGAKELSPLRKGEVVRLQPTRIGEKKWKRGIVVRKVGIRSYEVQCKGLPAEFGSDNADEEMSDMSEAEENVSVPTDNDLPQENPQPAHLERNETSTETSSTSKTRSGRLVKKPDRLASALTAQEATGVSIKCAYCGKQHYSASCETVVQLSERKDILRRAGRCFVCLRIGHRSNQCFPTRKCRRCQGAHHQSICTESPKFPEHKKPGAETKPDENAPKPGGSNSNTITANQISTTATRSKCKVFLQTATTYACSPNTSSVVPVRVLMDSGSQRSYVAESLKQKLGLVPDKTEVLNLNTFGDDKFRKQRCDQVRLRLQGQTKDIEISALCFPKIGSPLSMTLDIERYPHLDGLVPADQSLLDNSAPDIDILIGSDYYFEVIMGEIRRGDNGPVAVQSEFGWLISGNAQALNTGNNETQTNLMLERSEHTYPADLFMKENEDELTNAVRKFWNTESVGIIEPDESTESEFLRGVQFNEVSQRYQVSLPWKEGCLPIESAAARPGNYRANCRKTRTR</sequence>
<feature type="compositionally biased region" description="Polar residues" evidence="1">
    <location>
        <begin position="444"/>
        <end position="456"/>
    </location>
</feature>
<dbReference type="Proteomes" id="UP001152795">
    <property type="component" value="Unassembled WGS sequence"/>
</dbReference>
<evidence type="ECO:0000313" key="3">
    <source>
        <dbReference type="Proteomes" id="UP001152795"/>
    </source>
</evidence>
<dbReference type="InterPro" id="IPR041588">
    <property type="entry name" value="Integrase_H2C2"/>
</dbReference>
<evidence type="ECO:0000313" key="2">
    <source>
        <dbReference type="EMBL" id="CAB3981534.1"/>
    </source>
</evidence>
<reference evidence="2" key="1">
    <citation type="submission" date="2020-04" db="EMBL/GenBank/DDBJ databases">
        <authorList>
            <person name="Alioto T."/>
            <person name="Alioto T."/>
            <person name="Gomez Garrido J."/>
        </authorList>
    </citation>
    <scope>NUCLEOTIDE SEQUENCE</scope>
    <source>
        <strain evidence="2">A484AB</strain>
    </source>
</reference>